<dbReference type="AlphaFoldDB" id="A0A177NLY6"/>
<evidence type="ECO:0000256" key="7">
    <source>
        <dbReference type="SAM" id="Phobius"/>
    </source>
</evidence>
<name>A0A177NLY6_9GAMM</name>
<dbReference type="PANTHER" id="PTHR33452:SF19">
    <property type="entry name" value="DOXX FAMILY PROTEIN"/>
    <property type="match status" value="1"/>
</dbReference>
<evidence type="ECO:0000256" key="2">
    <source>
        <dbReference type="ARBA" id="ARBA00006679"/>
    </source>
</evidence>
<feature type="transmembrane region" description="Helical" evidence="7">
    <location>
        <begin position="162"/>
        <end position="181"/>
    </location>
</feature>
<evidence type="ECO:0000256" key="4">
    <source>
        <dbReference type="ARBA" id="ARBA00022692"/>
    </source>
</evidence>
<evidence type="ECO:0000256" key="1">
    <source>
        <dbReference type="ARBA" id="ARBA00004651"/>
    </source>
</evidence>
<feature type="transmembrane region" description="Helical" evidence="7">
    <location>
        <begin position="12"/>
        <end position="33"/>
    </location>
</feature>
<evidence type="ECO:0000256" key="6">
    <source>
        <dbReference type="ARBA" id="ARBA00023136"/>
    </source>
</evidence>
<dbReference type="Proteomes" id="UP000077857">
    <property type="component" value="Unassembled WGS sequence"/>
</dbReference>
<dbReference type="InterPro" id="IPR032808">
    <property type="entry name" value="DoxX"/>
</dbReference>
<feature type="transmembrane region" description="Helical" evidence="7">
    <location>
        <begin position="53"/>
        <end position="80"/>
    </location>
</feature>
<keyword evidence="3" id="KW-1003">Cell membrane</keyword>
<protein>
    <recommendedName>
        <fullName evidence="10">DoxX family protein</fullName>
    </recommendedName>
</protein>
<evidence type="ECO:0000313" key="9">
    <source>
        <dbReference type="Proteomes" id="UP000077857"/>
    </source>
</evidence>
<reference evidence="8 9" key="1">
    <citation type="submission" date="2016-03" db="EMBL/GenBank/DDBJ databases">
        <authorList>
            <person name="Ploux O."/>
        </authorList>
    </citation>
    <scope>NUCLEOTIDE SEQUENCE [LARGE SCALE GENOMIC DNA]</scope>
    <source>
        <strain evidence="8 9">R-45378</strain>
    </source>
</reference>
<comment type="caution">
    <text evidence="8">The sequence shown here is derived from an EMBL/GenBank/DDBJ whole genome shotgun (WGS) entry which is preliminary data.</text>
</comment>
<comment type="subcellular location">
    <subcellularLocation>
        <location evidence="1">Cell membrane</location>
        <topology evidence="1">Multi-pass membrane protein</topology>
    </subcellularLocation>
</comment>
<sequence>MRLSSRFCDKAGTLDFLAPLLIRLYLVPVFWMAGTKKFASFSDTAEWFGNAEWGLGLPAPYVLVFLVALFELVGALCLLFGFATRPICLPLMVIMAVAAVTAHLQNGWLAIATGSGIFATDRTVGAIERLERAKEILQAQGDYEWITENGALAILNNGIEFAATYFVMLLALFFLGGGRFVSADYWLRRHYGIE</sequence>
<keyword evidence="5 7" id="KW-1133">Transmembrane helix</keyword>
<evidence type="ECO:0000256" key="5">
    <source>
        <dbReference type="ARBA" id="ARBA00022989"/>
    </source>
</evidence>
<evidence type="ECO:0000256" key="3">
    <source>
        <dbReference type="ARBA" id="ARBA00022475"/>
    </source>
</evidence>
<evidence type="ECO:0008006" key="10">
    <source>
        <dbReference type="Google" id="ProtNLM"/>
    </source>
</evidence>
<proteinExistence type="inferred from homology"/>
<evidence type="ECO:0000313" key="8">
    <source>
        <dbReference type="EMBL" id="OAI18584.1"/>
    </source>
</evidence>
<keyword evidence="4 7" id="KW-0812">Transmembrane</keyword>
<dbReference type="GO" id="GO:0005886">
    <property type="term" value="C:plasma membrane"/>
    <property type="evidence" value="ECO:0007669"/>
    <property type="project" value="UniProtKB-SubCell"/>
</dbReference>
<dbReference type="Pfam" id="PF07681">
    <property type="entry name" value="DoxX"/>
    <property type="match status" value="1"/>
</dbReference>
<comment type="similarity">
    <text evidence="2">Belongs to the DoxX family.</text>
</comment>
<dbReference type="PANTHER" id="PTHR33452">
    <property type="entry name" value="OXIDOREDUCTASE CATD-RELATED"/>
    <property type="match status" value="1"/>
</dbReference>
<keyword evidence="6 7" id="KW-0472">Membrane</keyword>
<organism evidence="8 9">
    <name type="scientific">Methylomonas koyamae</name>
    <dbReference type="NCBI Taxonomy" id="702114"/>
    <lineage>
        <taxon>Bacteria</taxon>
        <taxon>Pseudomonadati</taxon>
        <taxon>Pseudomonadota</taxon>
        <taxon>Gammaproteobacteria</taxon>
        <taxon>Methylococcales</taxon>
        <taxon>Methylococcaceae</taxon>
        <taxon>Methylomonas</taxon>
    </lineage>
</organism>
<dbReference type="OrthoDB" id="346004at2"/>
<dbReference type="EMBL" id="LUUJ01000057">
    <property type="protein sequence ID" value="OAI18584.1"/>
    <property type="molecule type" value="Genomic_DNA"/>
</dbReference>
<gene>
    <name evidence="8" type="ORF">A1507_08910</name>
</gene>
<feature type="transmembrane region" description="Helical" evidence="7">
    <location>
        <begin position="87"/>
        <end position="104"/>
    </location>
</feature>
<dbReference type="InterPro" id="IPR051907">
    <property type="entry name" value="DoxX-like_oxidoreductase"/>
</dbReference>
<accession>A0A177NLY6</accession>